<reference evidence="1 2" key="1">
    <citation type="submission" date="2023-04" db="EMBL/GenBank/DDBJ databases">
        <title>A novel bacteria isolated from coastal sediment.</title>
        <authorList>
            <person name="Liu X.-J."/>
            <person name="Du Z.-J."/>
        </authorList>
    </citation>
    <scope>NUCLEOTIDE SEQUENCE [LARGE SCALE GENOMIC DNA]</scope>
    <source>
        <strain evidence="1 2">SDUM461003</strain>
    </source>
</reference>
<dbReference type="Pfam" id="PF02082">
    <property type="entry name" value="Rrf2"/>
    <property type="match status" value="1"/>
</dbReference>
<dbReference type="InterPro" id="IPR030489">
    <property type="entry name" value="TR_Rrf2-type_CS"/>
</dbReference>
<dbReference type="PROSITE" id="PS51197">
    <property type="entry name" value="HTH_RRF2_2"/>
    <property type="match status" value="1"/>
</dbReference>
<dbReference type="NCBIfam" id="TIGR00738">
    <property type="entry name" value="rrf2_super"/>
    <property type="match status" value="1"/>
</dbReference>
<dbReference type="SUPFAM" id="SSF46785">
    <property type="entry name" value="Winged helix' DNA-binding domain"/>
    <property type="match status" value="1"/>
</dbReference>
<gene>
    <name evidence="1" type="ORF">QEH52_09845</name>
</gene>
<dbReference type="PANTHER" id="PTHR33221">
    <property type="entry name" value="WINGED HELIX-TURN-HELIX TRANSCRIPTIONAL REGULATOR, RRF2 FAMILY"/>
    <property type="match status" value="1"/>
</dbReference>
<proteinExistence type="predicted"/>
<evidence type="ECO:0000313" key="1">
    <source>
        <dbReference type="EMBL" id="MDQ8207813.1"/>
    </source>
</evidence>
<dbReference type="PANTHER" id="PTHR33221:SF15">
    <property type="entry name" value="HTH-TYPE TRANSCRIPTIONAL REGULATOR YWGB-RELATED"/>
    <property type="match status" value="1"/>
</dbReference>
<sequence length="138" mass="15362">MKLSHKLEYACRVLAQLGRSYGQDQLAHIETLATAEAIPANYLVQILNELRNAGLILSKRGKQGGYALARDPKKVSLIEIVEAVDGELLERNFGDSGHSGERVASIWREVGQTFEAKMAEYTLDDFIVQTADADMYYI</sequence>
<accession>A0ABU1AUQ1</accession>
<evidence type="ECO:0000313" key="2">
    <source>
        <dbReference type="Proteomes" id="UP001225316"/>
    </source>
</evidence>
<dbReference type="InterPro" id="IPR036390">
    <property type="entry name" value="WH_DNA-bd_sf"/>
</dbReference>
<dbReference type="RefSeq" id="WP_308950109.1">
    <property type="nucleotide sequence ID" value="NZ_JARXHW010000019.1"/>
</dbReference>
<dbReference type="EMBL" id="JARXHW010000019">
    <property type="protein sequence ID" value="MDQ8207813.1"/>
    <property type="molecule type" value="Genomic_DNA"/>
</dbReference>
<protein>
    <submittedName>
        <fullName evidence="1">Rrf2 family transcriptional regulator</fullName>
    </submittedName>
</protein>
<keyword evidence="2" id="KW-1185">Reference proteome</keyword>
<comment type="caution">
    <text evidence="1">The sequence shown here is derived from an EMBL/GenBank/DDBJ whole genome shotgun (WGS) entry which is preliminary data.</text>
</comment>
<dbReference type="InterPro" id="IPR000944">
    <property type="entry name" value="Tscrpt_reg_Rrf2"/>
</dbReference>
<dbReference type="PROSITE" id="PS01332">
    <property type="entry name" value="HTH_RRF2_1"/>
    <property type="match status" value="1"/>
</dbReference>
<dbReference type="Gene3D" id="1.10.10.10">
    <property type="entry name" value="Winged helix-like DNA-binding domain superfamily/Winged helix DNA-binding domain"/>
    <property type="match status" value="1"/>
</dbReference>
<dbReference type="Proteomes" id="UP001225316">
    <property type="component" value="Unassembled WGS sequence"/>
</dbReference>
<dbReference type="InterPro" id="IPR036388">
    <property type="entry name" value="WH-like_DNA-bd_sf"/>
</dbReference>
<name>A0ABU1AUQ1_9BACT</name>
<organism evidence="1 2">
    <name type="scientific">Thalassobacterium maritimum</name>
    <dbReference type="NCBI Taxonomy" id="3041265"/>
    <lineage>
        <taxon>Bacteria</taxon>
        <taxon>Pseudomonadati</taxon>
        <taxon>Verrucomicrobiota</taxon>
        <taxon>Opitutia</taxon>
        <taxon>Puniceicoccales</taxon>
        <taxon>Coraliomargaritaceae</taxon>
        <taxon>Thalassobacterium</taxon>
    </lineage>
</organism>